<proteinExistence type="predicted"/>
<sequence length="346" mass="37784">MELAAESEASPLWTTSEFPSRPHPAPTASSPAIVRFSTRGLHEPDRIALWEQHNARALVGLQARTLNGNPLEATELNLQLSELQFAHVVANAHIVERDSREVARTPGEAVALYFTLWGESFFYHRDGVHLQRPGGLLVCDVNEPFMRGFAQGLQEFALTVPRAVFERITGGTVPRAPITMDFARIPGANTQAAALARLIKTTLSEPCPEGQLAAESSALDLLQAIFCADTSRNSAGYRLSALSYIDVHLRDPRLSVSSIAHSIGISERHLSRIFSDSGSGISRTILERRLTLARRILSQAGAPPVGEVAGQCGFSSHAHFTRVFRERFEETPAQTRARSTASRTSV</sequence>
<dbReference type="PANTHER" id="PTHR46796:SF6">
    <property type="entry name" value="ARAC SUBFAMILY"/>
    <property type="match status" value="1"/>
</dbReference>
<evidence type="ECO:0000256" key="3">
    <source>
        <dbReference type="ARBA" id="ARBA00023163"/>
    </source>
</evidence>
<evidence type="ECO:0000259" key="5">
    <source>
        <dbReference type="PROSITE" id="PS01124"/>
    </source>
</evidence>
<keyword evidence="2" id="KW-0238">DNA-binding</keyword>
<evidence type="ECO:0000256" key="2">
    <source>
        <dbReference type="ARBA" id="ARBA00023125"/>
    </source>
</evidence>
<dbReference type="PROSITE" id="PS01124">
    <property type="entry name" value="HTH_ARAC_FAMILY_2"/>
    <property type="match status" value="1"/>
</dbReference>
<dbReference type="InterPro" id="IPR020449">
    <property type="entry name" value="Tscrpt_reg_AraC-type_HTH"/>
</dbReference>
<dbReference type="SUPFAM" id="SSF46689">
    <property type="entry name" value="Homeodomain-like"/>
    <property type="match status" value="1"/>
</dbReference>
<evidence type="ECO:0000256" key="1">
    <source>
        <dbReference type="ARBA" id="ARBA00023015"/>
    </source>
</evidence>
<keyword evidence="7" id="KW-1185">Reference proteome</keyword>
<keyword evidence="3" id="KW-0804">Transcription</keyword>
<dbReference type="InterPro" id="IPR050204">
    <property type="entry name" value="AraC_XylS_family_regulators"/>
</dbReference>
<dbReference type="Pfam" id="PF14525">
    <property type="entry name" value="AraC_binding_2"/>
    <property type="match status" value="1"/>
</dbReference>
<evidence type="ECO:0000313" key="7">
    <source>
        <dbReference type="Proteomes" id="UP000309133"/>
    </source>
</evidence>
<protein>
    <submittedName>
        <fullName evidence="6">Helix-turn-helix domain-containing protein</fullName>
    </submittedName>
</protein>
<gene>
    <name evidence="6" type="ORF">E6C64_05675</name>
</gene>
<feature type="region of interest" description="Disordered" evidence="4">
    <location>
        <begin position="1"/>
        <end position="30"/>
    </location>
</feature>
<accession>A0A4S4FPR1</accession>
<dbReference type="InterPro" id="IPR009057">
    <property type="entry name" value="Homeodomain-like_sf"/>
</dbReference>
<dbReference type="RefSeq" id="WP_136426685.1">
    <property type="nucleotide sequence ID" value="NZ_SSSM01000003.1"/>
</dbReference>
<dbReference type="InterPro" id="IPR035418">
    <property type="entry name" value="AraC-bd_2"/>
</dbReference>
<keyword evidence="1" id="KW-0805">Transcription regulation</keyword>
<dbReference type="PRINTS" id="PR00032">
    <property type="entry name" value="HTHARAC"/>
</dbReference>
<dbReference type="Pfam" id="PF12833">
    <property type="entry name" value="HTH_18"/>
    <property type="match status" value="1"/>
</dbReference>
<feature type="domain" description="HTH araC/xylS-type" evidence="5">
    <location>
        <begin position="239"/>
        <end position="338"/>
    </location>
</feature>
<dbReference type="GO" id="GO:0003700">
    <property type="term" value="F:DNA-binding transcription factor activity"/>
    <property type="evidence" value="ECO:0007669"/>
    <property type="project" value="InterPro"/>
</dbReference>
<dbReference type="Proteomes" id="UP000309133">
    <property type="component" value="Unassembled WGS sequence"/>
</dbReference>
<evidence type="ECO:0000256" key="4">
    <source>
        <dbReference type="SAM" id="MobiDB-lite"/>
    </source>
</evidence>
<reference evidence="6 7" key="1">
    <citation type="submission" date="2019-04" db="EMBL/GenBank/DDBJ databases">
        <authorList>
            <person name="Jiang L."/>
        </authorList>
    </citation>
    <scope>NUCLEOTIDE SEQUENCE [LARGE SCALE GENOMIC DNA]</scope>
    <source>
        <strain evidence="6 7">YIM 131853</strain>
    </source>
</reference>
<dbReference type="SMART" id="SM00342">
    <property type="entry name" value="HTH_ARAC"/>
    <property type="match status" value="1"/>
</dbReference>
<dbReference type="EMBL" id="SSSM01000003">
    <property type="protein sequence ID" value="THG31565.1"/>
    <property type="molecule type" value="Genomic_DNA"/>
</dbReference>
<dbReference type="OrthoDB" id="9799345at2"/>
<dbReference type="GO" id="GO:0043565">
    <property type="term" value="F:sequence-specific DNA binding"/>
    <property type="evidence" value="ECO:0007669"/>
    <property type="project" value="InterPro"/>
</dbReference>
<dbReference type="AlphaFoldDB" id="A0A4S4FPR1"/>
<dbReference type="InterPro" id="IPR018060">
    <property type="entry name" value="HTH_AraC"/>
</dbReference>
<name>A0A4S4FPR1_9MICO</name>
<dbReference type="PANTHER" id="PTHR46796">
    <property type="entry name" value="HTH-TYPE TRANSCRIPTIONAL ACTIVATOR RHAS-RELATED"/>
    <property type="match status" value="1"/>
</dbReference>
<organism evidence="6 7">
    <name type="scientific">Naasia lichenicola</name>
    <dbReference type="NCBI Taxonomy" id="2565933"/>
    <lineage>
        <taxon>Bacteria</taxon>
        <taxon>Bacillati</taxon>
        <taxon>Actinomycetota</taxon>
        <taxon>Actinomycetes</taxon>
        <taxon>Micrococcales</taxon>
        <taxon>Microbacteriaceae</taxon>
        <taxon>Naasia</taxon>
    </lineage>
</organism>
<evidence type="ECO:0000313" key="6">
    <source>
        <dbReference type="EMBL" id="THG31565.1"/>
    </source>
</evidence>
<comment type="caution">
    <text evidence="6">The sequence shown here is derived from an EMBL/GenBank/DDBJ whole genome shotgun (WGS) entry which is preliminary data.</text>
</comment>
<dbReference type="Gene3D" id="1.10.10.60">
    <property type="entry name" value="Homeodomain-like"/>
    <property type="match status" value="1"/>
</dbReference>